<keyword evidence="4" id="KW-0238">DNA-binding</keyword>
<evidence type="ECO:0000256" key="2">
    <source>
        <dbReference type="ARBA" id="ARBA00009437"/>
    </source>
</evidence>
<evidence type="ECO:0000313" key="7">
    <source>
        <dbReference type="EMBL" id="QND72437.1"/>
    </source>
</evidence>
<evidence type="ECO:0000313" key="8">
    <source>
        <dbReference type="Proteomes" id="UP000515291"/>
    </source>
</evidence>
<dbReference type="Pfam" id="PF00126">
    <property type="entry name" value="HTH_1"/>
    <property type="match status" value="1"/>
</dbReference>
<dbReference type="GO" id="GO:0003700">
    <property type="term" value="F:DNA-binding transcription factor activity"/>
    <property type="evidence" value="ECO:0007669"/>
    <property type="project" value="InterPro"/>
</dbReference>
<feature type="domain" description="HTH lysR-type" evidence="6">
    <location>
        <begin position="2"/>
        <end position="59"/>
    </location>
</feature>
<dbReference type="InterPro" id="IPR036388">
    <property type="entry name" value="WH-like_DNA-bd_sf"/>
</dbReference>
<dbReference type="SUPFAM" id="SSF46785">
    <property type="entry name" value="Winged helix' DNA-binding domain"/>
    <property type="match status" value="1"/>
</dbReference>
<dbReference type="PANTHER" id="PTHR30419:SF8">
    <property type="entry name" value="NITROGEN ASSIMILATION TRANSCRIPTIONAL ACTIVATOR-RELATED"/>
    <property type="match status" value="1"/>
</dbReference>
<dbReference type="InterPro" id="IPR000847">
    <property type="entry name" value="LysR_HTH_N"/>
</dbReference>
<evidence type="ECO:0000256" key="5">
    <source>
        <dbReference type="ARBA" id="ARBA00023163"/>
    </source>
</evidence>
<dbReference type="Proteomes" id="UP000515291">
    <property type="component" value="Chromosome"/>
</dbReference>
<organism evidence="7 8">
    <name type="scientific">Tardiphaga robiniae</name>
    <dbReference type="NCBI Taxonomy" id="943830"/>
    <lineage>
        <taxon>Bacteria</taxon>
        <taxon>Pseudomonadati</taxon>
        <taxon>Pseudomonadota</taxon>
        <taxon>Alphaproteobacteria</taxon>
        <taxon>Hyphomicrobiales</taxon>
        <taxon>Nitrobacteraceae</taxon>
        <taxon>Tardiphaga</taxon>
    </lineage>
</organism>
<dbReference type="Gene3D" id="1.10.10.10">
    <property type="entry name" value="Winged helix-like DNA-binding domain superfamily/Winged helix DNA-binding domain"/>
    <property type="match status" value="1"/>
</dbReference>
<dbReference type="Pfam" id="PF03466">
    <property type="entry name" value="LysR_substrate"/>
    <property type="match status" value="1"/>
</dbReference>
<name>A0A7G6U0A5_9BRAD</name>
<keyword evidence="5" id="KW-0804">Transcription</keyword>
<dbReference type="EMBL" id="CP050292">
    <property type="protein sequence ID" value="QND72437.1"/>
    <property type="molecule type" value="Genomic_DNA"/>
</dbReference>
<dbReference type="RefSeq" id="WP_184519056.1">
    <property type="nucleotide sequence ID" value="NZ_CP050292.1"/>
</dbReference>
<reference evidence="8" key="1">
    <citation type="journal article" date="2020" name="Mol. Plant Microbe">
        <title>Rhizobial microsymbionts of the narrowly endemic Oxytropis species growing in Kamchatka are characterized by significant genetic diversity and possess a set of genes that are associated with T3SS and T6SS secretion systems and can affect the development of symbiosis.</title>
        <authorList>
            <person name="Safronova V."/>
            <person name="Guro P."/>
            <person name="Sazanova A."/>
            <person name="Kuznetsova I."/>
            <person name="Belimov A."/>
            <person name="Yakubov V."/>
            <person name="Chirak E."/>
            <person name="Afonin A."/>
            <person name="Gogolev Y."/>
            <person name="Andronov E."/>
            <person name="Tikhonovich I."/>
        </authorList>
    </citation>
    <scope>NUCLEOTIDE SEQUENCE [LARGE SCALE GENOMIC DNA]</scope>
    <source>
        <strain evidence="8">581</strain>
    </source>
</reference>
<evidence type="ECO:0000259" key="6">
    <source>
        <dbReference type="PROSITE" id="PS50931"/>
    </source>
</evidence>
<dbReference type="InterPro" id="IPR050950">
    <property type="entry name" value="HTH-type_LysR_regulators"/>
</dbReference>
<evidence type="ECO:0000256" key="1">
    <source>
        <dbReference type="ARBA" id="ARBA00003502"/>
    </source>
</evidence>
<evidence type="ECO:0000256" key="4">
    <source>
        <dbReference type="ARBA" id="ARBA00023125"/>
    </source>
</evidence>
<dbReference type="PANTHER" id="PTHR30419">
    <property type="entry name" value="HTH-TYPE TRANSCRIPTIONAL REGULATOR YBHD"/>
    <property type="match status" value="1"/>
</dbReference>
<dbReference type="SUPFAM" id="SSF53850">
    <property type="entry name" value="Periplasmic binding protein-like II"/>
    <property type="match status" value="1"/>
</dbReference>
<dbReference type="GO" id="GO:0003677">
    <property type="term" value="F:DNA binding"/>
    <property type="evidence" value="ECO:0007669"/>
    <property type="project" value="UniProtKB-KW"/>
</dbReference>
<keyword evidence="3" id="KW-0805">Transcription regulation</keyword>
<dbReference type="PROSITE" id="PS50931">
    <property type="entry name" value="HTH_LYSR"/>
    <property type="match status" value="1"/>
</dbReference>
<dbReference type="GO" id="GO:0005829">
    <property type="term" value="C:cytosol"/>
    <property type="evidence" value="ECO:0007669"/>
    <property type="project" value="TreeGrafter"/>
</dbReference>
<proteinExistence type="inferred from homology"/>
<protein>
    <submittedName>
        <fullName evidence="7">LysR family transcriptional regulator</fullName>
    </submittedName>
</protein>
<accession>A0A7G6U0A5</accession>
<dbReference type="FunFam" id="1.10.10.10:FF:000001">
    <property type="entry name" value="LysR family transcriptional regulator"/>
    <property type="match status" value="1"/>
</dbReference>
<dbReference type="Gene3D" id="3.40.190.290">
    <property type="match status" value="1"/>
</dbReference>
<dbReference type="AlphaFoldDB" id="A0A7G6U0A5"/>
<comment type="function">
    <text evidence="1">NodD regulates the expression of the nodABCFE genes which encode other nodulation proteins. NodD is also a negative regulator of its own expression. Binds flavonoids as inducers.</text>
</comment>
<dbReference type="InterPro" id="IPR036390">
    <property type="entry name" value="WH_DNA-bd_sf"/>
</dbReference>
<comment type="similarity">
    <text evidence="2">Belongs to the LysR transcriptional regulatory family.</text>
</comment>
<gene>
    <name evidence="7" type="ORF">HB776_15260</name>
</gene>
<dbReference type="KEGG" id="trb:HB776_15260"/>
<evidence type="ECO:0000256" key="3">
    <source>
        <dbReference type="ARBA" id="ARBA00023015"/>
    </source>
</evidence>
<sequence length="301" mass="32653">MIESTAIRYFRVVTESGSIKQAAAALRIAPSAISRQVQGLEEELAVKLFERGARGMNLTDAGHVLYRYAVENRSQLDGLRSQVEEFASLRRGQVKIATVEGMLSSFLPNSFVDLSQQYPGIALSVTAVGARDVVEMVSQNEVDLGLIFGRAPRRDLIELGRMRQPVCLIVAPTHPLASQNSYAMKDLAGLRVILPDPSFGIRQELDKSCAQASVRLEMCSETNSLAFTQTVAARTDLATFLPMVSATAAINAGTLVAIPPRDRRLEATQVTLVQSAARMASPSTRLVAEMLVAQMKDSEEG</sequence>
<dbReference type="InterPro" id="IPR005119">
    <property type="entry name" value="LysR_subst-bd"/>
</dbReference>